<feature type="compositionally biased region" description="Basic residues" evidence="3">
    <location>
        <begin position="49"/>
        <end position="62"/>
    </location>
</feature>
<comment type="caution">
    <text evidence="2">Lacks conserved residue(s) required for the propagation of feature annotation.</text>
</comment>
<keyword evidence="5" id="KW-0489">Methyltransferase</keyword>
<dbReference type="Pfam" id="PF08879">
    <property type="entry name" value="WRC"/>
    <property type="match status" value="1"/>
</dbReference>
<dbReference type="PROSITE" id="PS51667">
    <property type="entry name" value="WRC"/>
    <property type="match status" value="1"/>
</dbReference>
<name>A0A443P3D7_9MAGN</name>
<dbReference type="STRING" id="337451.A0A443P3D7"/>
<dbReference type="InterPro" id="IPR014977">
    <property type="entry name" value="WRC_dom"/>
</dbReference>
<comment type="caution">
    <text evidence="5">The sequence shown here is derived from an EMBL/GenBank/DDBJ whole genome shotgun (WGS) entry which is preliminary data.</text>
</comment>
<organism evidence="5 6">
    <name type="scientific">Cinnamomum micranthum f. kanehirae</name>
    <dbReference type="NCBI Taxonomy" id="337451"/>
    <lineage>
        <taxon>Eukaryota</taxon>
        <taxon>Viridiplantae</taxon>
        <taxon>Streptophyta</taxon>
        <taxon>Embryophyta</taxon>
        <taxon>Tracheophyta</taxon>
        <taxon>Spermatophyta</taxon>
        <taxon>Magnoliopsida</taxon>
        <taxon>Magnoliidae</taxon>
        <taxon>Laurales</taxon>
        <taxon>Lauraceae</taxon>
        <taxon>Cinnamomum</taxon>
    </lineage>
</organism>
<dbReference type="Proteomes" id="UP000283530">
    <property type="component" value="Unassembled WGS sequence"/>
</dbReference>
<feature type="compositionally biased region" description="Basic and acidic residues" evidence="3">
    <location>
        <begin position="95"/>
        <end position="106"/>
    </location>
</feature>
<keyword evidence="6" id="KW-1185">Reference proteome</keyword>
<keyword evidence="5" id="KW-0808">Transferase</keyword>
<keyword evidence="1" id="KW-0539">Nucleus</keyword>
<evidence type="ECO:0000313" key="6">
    <source>
        <dbReference type="Proteomes" id="UP000283530"/>
    </source>
</evidence>
<dbReference type="GO" id="GO:0032259">
    <property type="term" value="P:methylation"/>
    <property type="evidence" value="ECO:0007669"/>
    <property type="project" value="UniProtKB-KW"/>
</dbReference>
<dbReference type="EMBL" id="QPKB01000005">
    <property type="protein sequence ID" value="RWR85236.1"/>
    <property type="molecule type" value="Genomic_DNA"/>
</dbReference>
<reference evidence="5 6" key="1">
    <citation type="journal article" date="2019" name="Nat. Plants">
        <title>Stout camphor tree genome fills gaps in understanding of flowering plant genome evolution.</title>
        <authorList>
            <person name="Chaw S.M."/>
            <person name="Liu Y.C."/>
            <person name="Wu Y.W."/>
            <person name="Wang H.Y."/>
            <person name="Lin C.I."/>
            <person name="Wu C.S."/>
            <person name="Ke H.M."/>
            <person name="Chang L.Y."/>
            <person name="Hsu C.Y."/>
            <person name="Yang H.T."/>
            <person name="Sudianto E."/>
            <person name="Hsu M.H."/>
            <person name="Wu K.P."/>
            <person name="Wang L.N."/>
            <person name="Leebens-Mack J.H."/>
            <person name="Tsai I.J."/>
        </authorList>
    </citation>
    <scope>NUCLEOTIDE SEQUENCE [LARGE SCALE GENOMIC DNA]</scope>
    <source>
        <strain evidence="6">cv. Chaw 1501</strain>
        <tissue evidence="5">Young leaves</tissue>
    </source>
</reference>
<gene>
    <name evidence="5" type="ORF">CKAN_01408900</name>
</gene>
<dbReference type="GO" id="GO:0008168">
    <property type="term" value="F:methyltransferase activity"/>
    <property type="evidence" value="ECO:0007669"/>
    <property type="project" value="UniProtKB-KW"/>
</dbReference>
<proteinExistence type="predicted"/>
<accession>A0A443P3D7</accession>
<protein>
    <submittedName>
        <fullName evidence="5">Lysine-specific demethylase JMJ25-like protein isoform X1</fullName>
    </submittedName>
</protein>
<sequence>MEEELADPSLPPADLRCRRNDGKQWQCKNWRLHGKSLCQEHFFYTGGLRPKKTATNRGSRRPKSTDTDLVPIQGEKKRKKKGKRKRDDVEGETEGFTKNEDLPEQKKRGRKKKGFEKIETGFGVKNAVGFVRKQVTGEDVYREKEKEKEKEKEEEEREKGEGQREKEEGCINLWVISCHC</sequence>
<evidence type="ECO:0000256" key="2">
    <source>
        <dbReference type="PROSITE-ProRule" id="PRU01002"/>
    </source>
</evidence>
<feature type="region of interest" description="Disordered" evidence="3">
    <location>
        <begin position="48"/>
        <end position="118"/>
    </location>
</feature>
<evidence type="ECO:0000259" key="4">
    <source>
        <dbReference type="PROSITE" id="PS51667"/>
    </source>
</evidence>
<evidence type="ECO:0000256" key="3">
    <source>
        <dbReference type="SAM" id="MobiDB-lite"/>
    </source>
</evidence>
<feature type="domain" description="WRC" evidence="4">
    <location>
        <begin position="11"/>
        <end position="56"/>
    </location>
</feature>
<evidence type="ECO:0000313" key="5">
    <source>
        <dbReference type="EMBL" id="RWR85236.1"/>
    </source>
</evidence>
<dbReference type="AlphaFoldDB" id="A0A443P3D7"/>
<evidence type="ECO:0000256" key="1">
    <source>
        <dbReference type="ARBA" id="ARBA00023242"/>
    </source>
</evidence>
<feature type="region of interest" description="Disordered" evidence="3">
    <location>
        <begin position="139"/>
        <end position="167"/>
    </location>
</feature>